<evidence type="ECO:0000313" key="4">
    <source>
        <dbReference type="EMBL" id="KAK7052810.1"/>
    </source>
</evidence>
<dbReference type="Proteomes" id="UP001383192">
    <property type="component" value="Unassembled WGS sequence"/>
</dbReference>
<dbReference type="PANTHER" id="PTHR45614">
    <property type="entry name" value="MYB PROTEIN-RELATED"/>
    <property type="match status" value="1"/>
</dbReference>
<dbReference type="SMART" id="SM00717">
    <property type="entry name" value="SANT"/>
    <property type="match status" value="2"/>
</dbReference>
<name>A0AAW0DPX1_9AGAR</name>
<keyword evidence="5" id="KW-1185">Reference proteome</keyword>
<dbReference type="GO" id="GO:0000278">
    <property type="term" value="P:mitotic cell cycle"/>
    <property type="evidence" value="ECO:0007669"/>
    <property type="project" value="TreeGrafter"/>
</dbReference>
<organism evidence="4 5">
    <name type="scientific">Paramarasmius palmivorus</name>
    <dbReference type="NCBI Taxonomy" id="297713"/>
    <lineage>
        <taxon>Eukaryota</taxon>
        <taxon>Fungi</taxon>
        <taxon>Dikarya</taxon>
        <taxon>Basidiomycota</taxon>
        <taxon>Agaricomycotina</taxon>
        <taxon>Agaricomycetes</taxon>
        <taxon>Agaricomycetidae</taxon>
        <taxon>Agaricales</taxon>
        <taxon>Marasmiineae</taxon>
        <taxon>Marasmiaceae</taxon>
        <taxon>Paramarasmius</taxon>
    </lineage>
</organism>
<evidence type="ECO:0000259" key="3">
    <source>
        <dbReference type="PROSITE" id="PS51294"/>
    </source>
</evidence>
<gene>
    <name evidence="4" type="ORF">VNI00_004129</name>
</gene>
<sequence length="314" mass="35306">MNPNMPSCSTVGYEPFPSSEGVRTRDVLVQSAMGQYCMTNNTGTTKAERLTNHSLPPLNMNLDEFCDPSPSEPRRGIWSSQEDALLVQAVQKFGYRSLHLVILPTRLRSLTKVPILFRWSLVSDMVKTRTNVQCARRWCDTLDPRIDKSPWTAEQDEQLLRAVERHGTKWSTLAKIYFPGRTGLALKNRYHTILRAKSPNKYKRASKSPTTEQPPNPNPGAFGTAEQYEQAYVPPLLAQQCGVAIAGGNDFPGQSMPTRPQWPSNPYGMDYTSMSVPSGGDIFQNPNQDSCNWMNSHYIHDFSRLESYPNTGSL</sequence>
<feature type="domain" description="Myb-like" evidence="2">
    <location>
        <begin position="143"/>
        <end position="194"/>
    </location>
</feature>
<dbReference type="EMBL" id="JAYKXP010000011">
    <property type="protein sequence ID" value="KAK7052810.1"/>
    <property type="molecule type" value="Genomic_DNA"/>
</dbReference>
<dbReference type="GO" id="GO:0000978">
    <property type="term" value="F:RNA polymerase II cis-regulatory region sequence-specific DNA binding"/>
    <property type="evidence" value="ECO:0007669"/>
    <property type="project" value="TreeGrafter"/>
</dbReference>
<accession>A0AAW0DPX1</accession>
<protein>
    <submittedName>
        <fullName evidence="4">Uncharacterized protein</fullName>
    </submittedName>
</protein>
<dbReference type="GO" id="GO:0045944">
    <property type="term" value="P:positive regulation of transcription by RNA polymerase II"/>
    <property type="evidence" value="ECO:0007669"/>
    <property type="project" value="TreeGrafter"/>
</dbReference>
<comment type="caution">
    <text evidence="4">The sequence shown here is derived from an EMBL/GenBank/DDBJ whole genome shotgun (WGS) entry which is preliminary data.</text>
</comment>
<dbReference type="Gene3D" id="1.10.10.60">
    <property type="entry name" value="Homeodomain-like"/>
    <property type="match status" value="2"/>
</dbReference>
<dbReference type="GO" id="GO:0005634">
    <property type="term" value="C:nucleus"/>
    <property type="evidence" value="ECO:0007669"/>
    <property type="project" value="TreeGrafter"/>
</dbReference>
<proteinExistence type="predicted"/>
<dbReference type="CDD" id="cd00167">
    <property type="entry name" value="SANT"/>
    <property type="match status" value="2"/>
</dbReference>
<evidence type="ECO:0000256" key="1">
    <source>
        <dbReference type="SAM" id="MobiDB-lite"/>
    </source>
</evidence>
<feature type="domain" description="HTH myb-type" evidence="3">
    <location>
        <begin position="143"/>
        <end position="198"/>
    </location>
</feature>
<dbReference type="InterPro" id="IPR017930">
    <property type="entry name" value="Myb_dom"/>
</dbReference>
<dbReference type="InterPro" id="IPR009057">
    <property type="entry name" value="Homeodomain-like_sf"/>
</dbReference>
<dbReference type="PROSITE" id="PS51294">
    <property type="entry name" value="HTH_MYB"/>
    <property type="match status" value="1"/>
</dbReference>
<dbReference type="AlphaFoldDB" id="A0AAW0DPX1"/>
<reference evidence="4 5" key="1">
    <citation type="submission" date="2024-01" db="EMBL/GenBank/DDBJ databases">
        <title>A draft genome for a cacao thread blight-causing isolate of Paramarasmius palmivorus.</title>
        <authorList>
            <person name="Baruah I.K."/>
            <person name="Bukari Y."/>
            <person name="Amoako-Attah I."/>
            <person name="Meinhardt L.W."/>
            <person name="Bailey B.A."/>
            <person name="Cohen S.P."/>
        </authorList>
    </citation>
    <scope>NUCLEOTIDE SEQUENCE [LARGE SCALE GENOMIC DNA]</scope>
    <source>
        <strain evidence="4 5">GH-12</strain>
    </source>
</reference>
<dbReference type="InterPro" id="IPR001005">
    <property type="entry name" value="SANT/Myb"/>
</dbReference>
<feature type="domain" description="Myb-like" evidence="2">
    <location>
        <begin position="70"/>
        <end position="142"/>
    </location>
</feature>
<dbReference type="SUPFAM" id="SSF46689">
    <property type="entry name" value="Homeodomain-like"/>
    <property type="match status" value="2"/>
</dbReference>
<dbReference type="GO" id="GO:0000981">
    <property type="term" value="F:DNA-binding transcription factor activity, RNA polymerase II-specific"/>
    <property type="evidence" value="ECO:0007669"/>
    <property type="project" value="TreeGrafter"/>
</dbReference>
<dbReference type="Pfam" id="PF00249">
    <property type="entry name" value="Myb_DNA-binding"/>
    <property type="match status" value="2"/>
</dbReference>
<feature type="region of interest" description="Disordered" evidence="1">
    <location>
        <begin position="198"/>
        <end position="223"/>
    </location>
</feature>
<evidence type="ECO:0000259" key="2">
    <source>
        <dbReference type="PROSITE" id="PS50090"/>
    </source>
</evidence>
<dbReference type="PANTHER" id="PTHR45614:SF199">
    <property type="entry name" value="MYB-LIKE TRANSCRIPTION FACTOR (EUROFUNG)-RELATED"/>
    <property type="match status" value="1"/>
</dbReference>
<dbReference type="InterPro" id="IPR050560">
    <property type="entry name" value="MYB_TF"/>
</dbReference>
<dbReference type="PROSITE" id="PS50090">
    <property type="entry name" value="MYB_LIKE"/>
    <property type="match status" value="2"/>
</dbReference>
<evidence type="ECO:0000313" key="5">
    <source>
        <dbReference type="Proteomes" id="UP001383192"/>
    </source>
</evidence>